<dbReference type="Gene3D" id="2.160.10.10">
    <property type="entry name" value="Hexapeptide repeat proteins"/>
    <property type="match status" value="1"/>
</dbReference>
<dbReference type="PANTHER" id="PTHR23416">
    <property type="entry name" value="SIALIC ACID SYNTHASE-RELATED"/>
    <property type="match status" value="1"/>
</dbReference>
<feature type="region of interest" description="Disordered" evidence="3">
    <location>
        <begin position="181"/>
        <end position="205"/>
    </location>
</feature>
<dbReference type="CDD" id="cd04647">
    <property type="entry name" value="LbH_MAT_like"/>
    <property type="match status" value="1"/>
</dbReference>
<proteinExistence type="inferred from homology"/>
<dbReference type="STRING" id="112413.SAMN05421854_101728"/>
<reference evidence="5" key="2">
    <citation type="submission" date="2016-10" db="EMBL/GenBank/DDBJ databases">
        <authorList>
            <person name="de Groot N.N."/>
        </authorList>
    </citation>
    <scope>NUCLEOTIDE SEQUENCE [LARGE SCALE GENOMIC DNA]</scope>
    <source>
        <strain evidence="5">DSM 44637</strain>
    </source>
</reference>
<organism evidence="5 6">
    <name type="scientific">Amycolatopsis rubida</name>
    <dbReference type="NCBI Taxonomy" id="112413"/>
    <lineage>
        <taxon>Bacteria</taxon>
        <taxon>Bacillati</taxon>
        <taxon>Actinomycetota</taxon>
        <taxon>Actinomycetes</taxon>
        <taxon>Pseudonocardiales</taxon>
        <taxon>Pseudonocardiaceae</taxon>
        <taxon>Amycolatopsis</taxon>
    </lineage>
</organism>
<dbReference type="Pfam" id="PF00132">
    <property type="entry name" value="Hexapep"/>
    <property type="match status" value="1"/>
</dbReference>
<evidence type="ECO:0000256" key="1">
    <source>
        <dbReference type="ARBA" id="ARBA00007274"/>
    </source>
</evidence>
<keyword evidence="2 5" id="KW-0808">Transferase</keyword>
<evidence type="ECO:0000256" key="3">
    <source>
        <dbReference type="SAM" id="MobiDB-lite"/>
    </source>
</evidence>
<dbReference type="GO" id="GO:0005829">
    <property type="term" value="C:cytosol"/>
    <property type="evidence" value="ECO:0007669"/>
    <property type="project" value="TreeGrafter"/>
</dbReference>
<dbReference type="EMBL" id="FOWC01000001">
    <property type="protein sequence ID" value="SFO13059.1"/>
    <property type="molecule type" value="Genomic_DNA"/>
</dbReference>
<dbReference type="Proteomes" id="UP000199137">
    <property type="component" value="Unassembled WGS sequence"/>
</dbReference>
<dbReference type="PANTHER" id="PTHR23416:SF23">
    <property type="entry name" value="ACETYLTRANSFERASE C18B11.09C-RELATED"/>
    <property type="match status" value="1"/>
</dbReference>
<evidence type="ECO:0000256" key="2">
    <source>
        <dbReference type="ARBA" id="ARBA00022679"/>
    </source>
</evidence>
<keyword evidence="7" id="KW-1185">Reference proteome</keyword>
<evidence type="ECO:0000313" key="6">
    <source>
        <dbReference type="Proteomes" id="UP000199137"/>
    </source>
</evidence>
<dbReference type="GO" id="GO:0008374">
    <property type="term" value="F:O-acyltransferase activity"/>
    <property type="evidence" value="ECO:0007669"/>
    <property type="project" value="TreeGrafter"/>
</dbReference>
<dbReference type="Proteomes" id="UP000470404">
    <property type="component" value="Unassembled WGS sequence"/>
</dbReference>
<reference evidence="4 7" key="3">
    <citation type="submission" date="2020-01" db="EMBL/GenBank/DDBJ databases">
        <title>Insect and environment-associated Actinomycetes.</title>
        <authorList>
            <person name="Currrie C."/>
            <person name="Chevrette M."/>
            <person name="Carlson C."/>
            <person name="Stubbendieck R."/>
            <person name="Wendt-Pienkowski E."/>
        </authorList>
    </citation>
    <scope>NUCLEOTIDE SEQUENCE [LARGE SCALE GENOMIC DNA]</scope>
    <source>
        <strain evidence="4 7">SID8386</strain>
    </source>
</reference>
<dbReference type="OrthoDB" id="2643438at2"/>
<reference evidence="6" key="1">
    <citation type="submission" date="2016-10" db="EMBL/GenBank/DDBJ databases">
        <authorList>
            <person name="Varghese N."/>
            <person name="Submissions S."/>
        </authorList>
    </citation>
    <scope>NUCLEOTIDE SEQUENCE [LARGE SCALE GENOMIC DNA]</scope>
    <source>
        <strain evidence="6">DSM 44637</strain>
    </source>
</reference>
<dbReference type="SUPFAM" id="SSF51161">
    <property type="entry name" value="Trimeric LpxA-like enzymes"/>
    <property type="match status" value="1"/>
</dbReference>
<evidence type="ECO:0000313" key="4">
    <source>
        <dbReference type="EMBL" id="NEC62075.1"/>
    </source>
</evidence>
<dbReference type="InterPro" id="IPR051159">
    <property type="entry name" value="Hexapeptide_acetyltransf"/>
</dbReference>
<evidence type="ECO:0000313" key="7">
    <source>
        <dbReference type="Proteomes" id="UP000470404"/>
    </source>
</evidence>
<comment type="similarity">
    <text evidence="1">Belongs to the transferase hexapeptide repeat family.</text>
</comment>
<feature type="compositionally biased region" description="Low complexity" evidence="3">
    <location>
        <begin position="190"/>
        <end position="205"/>
    </location>
</feature>
<dbReference type="RefSeq" id="WP_067578607.1">
    <property type="nucleotide sequence ID" value="NZ_FOWC01000001.1"/>
</dbReference>
<evidence type="ECO:0000313" key="5">
    <source>
        <dbReference type="EMBL" id="SFO13059.1"/>
    </source>
</evidence>
<accession>A0A1I5ENL5</accession>
<gene>
    <name evidence="4" type="ORF">G3I59_42380</name>
    <name evidence="5" type="ORF">SAMN05421854_101728</name>
</gene>
<dbReference type="InterPro" id="IPR011004">
    <property type="entry name" value="Trimer_LpxA-like_sf"/>
</dbReference>
<dbReference type="AlphaFoldDB" id="A0A1I5ENL5"/>
<name>A0A1I5ENL5_9PSEU</name>
<sequence length="205" mass="22485">MFFDDERSNRLRPMILNDLVSQYLNDAERAAFYGLPESCRVRERVKIVSPGNLTMGEHCWVGEGAALDASGGLEIGEHTSIGLNTLVFTHSSWLANMALENHSGSDLIERKPVKIGKGCFIGGLVVIMPGVTIGDFATVQPNSVVAKDVPARSLVAGNPARVFQRYDEEYIEAEVKRVREENARRRALSDDSSGWGSPSGDFTEK</sequence>
<dbReference type="EMBL" id="JAAGNC010000207">
    <property type="protein sequence ID" value="NEC62075.1"/>
    <property type="molecule type" value="Genomic_DNA"/>
</dbReference>
<dbReference type="InterPro" id="IPR001451">
    <property type="entry name" value="Hexapep"/>
</dbReference>
<keyword evidence="4" id="KW-0012">Acyltransferase</keyword>
<protein>
    <submittedName>
        <fullName evidence="4">Acyltransferase</fullName>
    </submittedName>
    <submittedName>
        <fullName evidence="5">Transferase hexapeptide (Six repeat-containing protein)</fullName>
    </submittedName>
</protein>